<evidence type="ECO:0000256" key="1">
    <source>
        <dbReference type="SAM" id="MobiDB-lite"/>
    </source>
</evidence>
<dbReference type="InterPro" id="IPR056511">
    <property type="entry name" value="IDM1_C"/>
</dbReference>
<feature type="region of interest" description="Disordered" evidence="1">
    <location>
        <begin position="309"/>
        <end position="398"/>
    </location>
</feature>
<name>A0A6G1CGH4_9ORYZ</name>
<feature type="compositionally biased region" description="Basic residues" evidence="1">
    <location>
        <begin position="364"/>
        <end position="373"/>
    </location>
</feature>
<dbReference type="EMBL" id="SPHZ02000009">
    <property type="protein sequence ID" value="KAF0899588.1"/>
    <property type="molecule type" value="Genomic_DNA"/>
</dbReference>
<feature type="domain" description="N-acetyltransferase" evidence="2">
    <location>
        <begin position="453"/>
        <end position="598"/>
    </location>
</feature>
<reference evidence="3 4" key="1">
    <citation type="submission" date="2019-11" db="EMBL/GenBank/DDBJ databases">
        <title>Whole genome sequence of Oryza granulata.</title>
        <authorList>
            <person name="Li W."/>
        </authorList>
    </citation>
    <scope>NUCLEOTIDE SEQUENCE [LARGE SCALE GENOMIC DNA]</scope>
    <source>
        <strain evidence="4">cv. Menghai</strain>
        <tissue evidence="3">Leaf</tissue>
    </source>
</reference>
<keyword evidence="4" id="KW-1185">Reference proteome</keyword>
<evidence type="ECO:0000313" key="3">
    <source>
        <dbReference type="EMBL" id="KAF0899588.1"/>
    </source>
</evidence>
<dbReference type="Proteomes" id="UP000479710">
    <property type="component" value="Unassembled WGS sequence"/>
</dbReference>
<sequence>MDLADDGEAPLHGASSRMPRKVVVSLLATGHSVERLAAAPAPNGSSDREEAELAEEATESGKDAVLRMVGTSHDTVDSTEDCVPQGPSCRNAIHEAKNVSKLPKKLGNSHKKRRTLKGKTAGTAVASAVSSKRTLNRDLPDQLEVHAHRLLRDSGWIITPRRRHDRPKMAYYFVAPQREVVVISLSQAWKFCGQRLHKATGGSEWGKFPMEWSDADPFWKDLVDTMAYVGKMTENGESSLTLLRRWQLLDPFVAVIFIDKMITALQKQKTLRAVDSSTFVLDDDEHSPSENKSTLVTLSSGYKQTTIGSNEPGLCSSGSTSKKHAKAKSKPAKLIGEKRDLSLPPKCKRVTESGADKFVPVKKQQSRSLKKPSLRVSSKEVDAISNDSNEDVKSSRKRDATMLECTMPLEAKGTKKFGIKRKSENWEKHAKERPSEMHYNDDDLLITAIVKNKDISSFQKSAPRLCRNLKNNEILKDGSKYARLDYQGFYTVILEKGEEILCAASIRVHGTKAAELPFIATCAEYRRQGMCRRLISTIEEMLRTFHVKLLVLSAIPELVSTWVSGFGFKPIKENEKEQLDTINLMLFPDTCLLTKSLEGGIDTIKS</sequence>
<proteinExistence type="predicted"/>
<dbReference type="PANTHER" id="PTHR46508">
    <property type="entry name" value="PHD FINGER FAMILY PROTEIN"/>
    <property type="match status" value="1"/>
</dbReference>
<dbReference type="PANTHER" id="PTHR46508:SF2">
    <property type="entry name" value="INCREASED DNA METHYLATION 1"/>
    <property type="match status" value="1"/>
</dbReference>
<evidence type="ECO:0000259" key="2">
    <source>
        <dbReference type="PROSITE" id="PS51186"/>
    </source>
</evidence>
<comment type="caution">
    <text evidence="3">The sequence shown here is derived from an EMBL/GenBank/DDBJ whole genome shotgun (WGS) entry which is preliminary data.</text>
</comment>
<dbReference type="InterPro" id="IPR000182">
    <property type="entry name" value="GNAT_dom"/>
</dbReference>
<dbReference type="Gene3D" id="3.40.630.30">
    <property type="match status" value="1"/>
</dbReference>
<evidence type="ECO:0000313" key="4">
    <source>
        <dbReference type="Proteomes" id="UP000479710"/>
    </source>
</evidence>
<dbReference type="PROSITE" id="PS51186">
    <property type="entry name" value="GNAT"/>
    <property type="match status" value="1"/>
</dbReference>
<dbReference type="SUPFAM" id="SSF55729">
    <property type="entry name" value="Acyl-CoA N-acyltransferases (Nat)"/>
    <property type="match status" value="1"/>
</dbReference>
<feature type="non-terminal residue" evidence="3">
    <location>
        <position position="606"/>
    </location>
</feature>
<dbReference type="GO" id="GO:0016747">
    <property type="term" value="F:acyltransferase activity, transferring groups other than amino-acyl groups"/>
    <property type="evidence" value="ECO:0007669"/>
    <property type="project" value="InterPro"/>
</dbReference>
<dbReference type="CDD" id="cd04301">
    <property type="entry name" value="NAT_SF"/>
    <property type="match status" value="1"/>
</dbReference>
<organism evidence="3 4">
    <name type="scientific">Oryza meyeriana var. granulata</name>
    <dbReference type="NCBI Taxonomy" id="110450"/>
    <lineage>
        <taxon>Eukaryota</taxon>
        <taxon>Viridiplantae</taxon>
        <taxon>Streptophyta</taxon>
        <taxon>Embryophyta</taxon>
        <taxon>Tracheophyta</taxon>
        <taxon>Spermatophyta</taxon>
        <taxon>Magnoliopsida</taxon>
        <taxon>Liliopsida</taxon>
        <taxon>Poales</taxon>
        <taxon>Poaceae</taxon>
        <taxon>BOP clade</taxon>
        <taxon>Oryzoideae</taxon>
        <taxon>Oryzeae</taxon>
        <taxon>Oryzinae</taxon>
        <taxon>Oryza</taxon>
        <taxon>Oryza meyeriana</taxon>
    </lineage>
</organism>
<dbReference type="InterPro" id="IPR016181">
    <property type="entry name" value="Acyl_CoA_acyltransferase"/>
</dbReference>
<dbReference type="OrthoDB" id="429143at2759"/>
<feature type="compositionally biased region" description="Basic residues" evidence="1">
    <location>
        <begin position="321"/>
        <end position="331"/>
    </location>
</feature>
<dbReference type="AlphaFoldDB" id="A0A6G1CGH4"/>
<gene>
    <name evidence="3" type="ORF">E2562_020780</name>
</gene>
<dbReference type="Pfam" id="PF23209">
    <property type="entry name" value="IDM1_C"/>
    <property type="match status" value="1"/>
</dbReference>
<accession>A0A6G1CGH4</accession>
<protein>
    <recommendedName>
        <fullName evidence="2">N-acetyltransferase domain-containing protein</fullName>
    </recommendedName>
</protein>